<keyword evidence="2" id="KW-1185">Reference proteome</keyword>
<sequence length="142" mass="15795">MNLSQDVIWQGGIAGVDAAWAHSKLMKLSQTSFLLFSSIFISQNKLSSSLPFSSHFLPSLPNFFSLSSFSKFSEAFSLQNVNPVNRPPPALLQKIDPFPSKLTCSDKSTTLLLRRIDLRRRHYRIEPQGTISISPSCVLPAV</sequence>
<keyword evidence="1" id="KW-0808">Transferase</keyword>
<dbReference type="EMBL" id="BKCP01005383">
    <property type="protein sequence ID" value="GER37470.1"/>
    <property type="molecule type" value="Genomic_DNA"/>
</dbReference>
<keyword evidence="1" id="KW-0548">Nucleotidyltransferase</keyword>
<dbReference type="AlphaFoldDB" id="A0A5A7PX99"/>
<name>A0A5A7PX99_STRAF</name>
<gene>
    <name evidence="1" type="ORF">STAS_13889</name>
</gene>
<organism evidence="1 2">
    <name type="scientific">Striga asiatica</name>
    <name type="common">Asiatic witchweed</name>
    <name type="synonym">Buchnera asiatica</name>
    <dbReference type="NCBI Taxonomy" id="4170"/>
    <lineage>
        <taxon>Eukaryota</taxon>
        <taxon>Viridiplantae</taxon>
        <taxon>Streptophyta</taxon>
        <taxon>Embryophyta</taxon>
        <taxon>Tracheophyta</taxon>
        <taxon>Spermatophyta</taxon>
        <taxon>Magnoliopsida</taxon>
        <taxon>eudicotyledons</taxon>
        <taxon>Gunneridae</taxon>
        <taxon>Pentapetalae</taxon>
        <taxon>asterids</taxon>
        <taxon>lamiids</taxon>
        <taxon>Lamiales</taxon>
        <taxon>Orobanchaceae</taxon>
        <taxon>Buchnereae</taxon>
        <taxon>Striga</taxon>
    </lineage>
</organism>
<evidence type="ECO:0000313" key="2">
    <source>
        <dbReference type="Proteomes" id="UP000325081"/>
    </source>
</evidence>
<dbReference type="Proteomes" id="UP000325081">
    <property type="component" value="Unassembled WGS sequence"/>
</dbReference>
<proteinExistence type="predicted"/>
<reference evidence="2" key="1">
    <citation type="journal article" date="2019" name="Curr. Biol.">
        <title>Genome Sequence of Striga asiatica Provides Insight into the Evolution of Plant Parasitism.</title>
        <authorList>
            <person name="Yoshida S."/>
            <person name="Kim S."/>
            <person name="Wafula E.K."/>
            <person name="Tanskanen J."/>
            <person name="Kim Y.M."/>
            <person name="Honaas L."/>
            <person name="Yang Z."/>
            <person name="Spallek T."/>
            <person name="Conn C.E."/>
            <person name="Ichihashi Y."/>
            <person name="Cheong K."/>
            <person name="Cui S."/>
            <person name="Der J.P."/>
            <person name="Gundlach H."/>
            <person name="Jiao Y."/>
            <person name="Hori C."/>
            <person name="Ishida J.K."/>
            <person name="Kasahara H."/>
            <person name="Kiba T."/>
            <person name="Kim M.S."/>
            <person name="Koo N."/>
            <person name="Laohavisit A."/>
            <person name="Lee Y.H."/>
            <person name="Lumba S."/>
            <person name="McCourt P."/>
            <person name="Mortimer J.C."/>
            <person name="Mutuku J.M."/>
            <person name="Nomura T."/>
            <person name="Sasaki-Sekimoto Y."/>
            <person name="Seto Y."/>
            <person name="Wang Y."/>
            <person name="Wakatake T."/>
            <person name="Sakakibara H."/>
            <person name="Demura T."/>
            <person name="Yamaguchi S."/>
            <person name="Yoneyama K."/>
            <person name="Manabe R.I."/>
            <person name="Nelson D.C."/>
            <person name="Schulman A.H."/>
            <person name="Timko M.P."/>
            <person name="dePamphilis C.W."/>
            <person name="Choi D."/>
            <person name="Shirasu K."/>
        </authorList>
    </citation>
    <scope>NUCLEOTIDE SEQUENCE [LARGE SCALE GENOMIC DNA]</scope>
    <source>
        <strain evidence="2">cv. UVA1</strain>
    </source>
</reference>
<accession>A0A5A7PX99</accession>
<evidence type="ECO:0000313" key="1">
    <source>
        <dbReference type="EMBL" id="GER37470.1"/>
    </source>
</evidence>
<comment type="caution">
    <text evidence="1">The sequence shown here is derived from an EMBL/GenBank/DDBJ whole genome shotgun (WGS) entry which is preliminary data.</text>
</comment>
<dbReference type="GO" id="GO:0016779">
    <property type="term" value="F:nucleotidyltransferase activity"/>
    <property type="evidence" value="ECO:0007669"/>
    <property type="project" value="UniProtKB-KW"/>
</dbReference>
<protein>
    <submittedName>
        <fullName evidence="1">Bifunctionaluridylyltransferase/uridylyl-removing enzyme</fullName>
    </submittedName>
</protein>